<evidence type="ECO:0000313" key="2">
    <source>
        <dbReference type="EMBL" id="QDC38703.1"/>
    </source>
</evidence>
<organism evidence="2 3">
    <name type="scientific">Sphingobium fuliginis ATCC 27551</name>
    <dbReference type="NCBI Taxonomy" id="1208342"/>
    <lineage>
        <taxon>Bacteria</taxon>
        <taxon>Pseudomonadati</taxon>
        <taxon>Pseudomonadota</taxon>
        <taxon>Alphaproteobacteria</taxon>
        <taxon>Sphingomonadales</taxon>
        <taxon>Sphingomonadaceae</taxon>
        <taxon>Sphingobium</taxon>
    </lineage>
</organism>
<protein>
    <submittedName>
        <fullName evidence="2">Uncharacterized protein</fullName>
    </submittedName>
</protein>
<evidence type="ECO:0000313" key="3">
    <source>
        <dbReference type="Proteomes" id="UP000311469"/>
    </source>
</evidence>
<name>A0A5B8CH34_SPHSA</name>
<accession>A0A5B8CH34</accession>
<evidence type="ECO:0000256" key="1">
    <source>
        <dbReference type="SAM" id="MobiDB-lite"/>
    </source>
</evidence>
<dbReference type="AlphaFoldDB" id="A0A5B8CH34"/>
<sequence>MATMNQIREDVLELLWTHYCRTVAYQKKQNDIKVKMTFAEYLSLWSTTRINSMTVRIDRGPASIRYYMTNNVRPVCSWVNKEAMVRGGVMTVEMAKIRSAEESKRLFQFSAGDKHSEASKKRIGESKRGKKQTPEQIAKRTASRLATMARKKAEKESAAVNR</sequence>
<reference evidence="2 3" key="1">
    <citation type="submission" date="2019-06" db="EMBL/GenBank/DDBJ databases">
        <title>Genome organization and adaptive potential of archetypical organophosphate degarding Sphingobium fuliginis ATCC 27551.</title>
        <authorList>
            <person name="Sarwar A."/>
            <person name="Parthasarathy S."/>
            <person name="Singh C."/>
            <person name="Siddavattam D."/>
        </authorList>
    </citation>
    <scope>NUCLEOTIDE SEQUENCE [LARGE SCALE GENOMIC DNA]</scope>
    <source>
        <strain evidence="2 3">ATCC 27551</strain>
    </source>
</reference>
<dbReference type="Proteomes" id="UP000311469">
    <property type="component" value="Chromosome cSF1"/>
</dbReference>
<proteinExistence type="predicted"/>
<gene>
    <name evidence="2" type="ORF">FIL70_17100</name>
</gene>
<feature type="compositionally biased region" description="Basic and acidic residues" evidence="1">
    <location>
        <begin position="151"/>
        <end position="162"/>
    </location>
</feature>
<dbReference type="KEGG" id="sufl:FIL70_17100"/>
<feature type="region of interest" description="Disordered" evidence="1">
    <location>
        <begin position="109"/>
        <end position="162"/>
    </location>
</feature>
<dbReference type="EMBL" id="CP041016">
    <property type="protein sequence ID" value="QDC38703.1"/>
    <property type="molecule type" value="Genomic_DNA"/>
</dbReference>
<dbReference type="RefSeq" id="WP_061939017.1">
    <property type="nucleotide sequence ID" value="NZ_CP041016.1"/>
</dbReference>
<feature type="compositionally biased region" description="Basic and acidic residues" evidence="1">
    <location>
        <begin position="112"/>
        <end position="127"/>
    </location>
</feature>